<protein>
    <submittedName>
        <fullName evidence="1">Uncharacterized protein</fullName>
    </submittedName>
</protein>
<gene>
    <name evidence="1" type="ORF">B0I26_1303</name>
</gene>
<name>A0A327XZQ4_9BACL</name>
<evidence type="ECO:0000313" key="1">
    <source>
        <dbReference type="EMBL" id="RAK14260.1"/>
    </source>
</evidence>
<reference evidence="1 2" key="1">
    <citation type="submission" date="2018-06" db="EMBL/GenBank/DDBJ databases">
        <title>Genomic Encyclopedia of Type Strains, Phase III (KMG-III): the genomes of soil and plant-associated and newly described type strains.</title>
        <authorList>
            <person name="Whitman W."/>
        </authorList>
    </citation>
    <scope>NUCLEOTIDE SEQUENCE [LARGE SCALE GENOMIC DNA]</scope>
    <source>
        <strain evidence="1 2">CGMCC 1.8979</strain>
    </source>
</reference>
<proteinExistence type="predicted"/>
<keyword evidence="2" id="KW-1185">Reference proteome</keyword>
<accession>A0A327XZQ4</accession>
<dbReference type="Proteomes" id="UP000248555">
    <property type="component" value="Unassembled WGS sequence"/>
</dbReference>
<dbReference type="OrthoDB" id="2875988at2"/>
<sequence>MTTVMNISNKAVYGPNGESVAQLMTRLSNINWFSALGKQSRQGETEKAIHEFTRFFNIDEYEIRWIMKEQLSAFLEGMKLEESPLWSQLQNIPDKIKDKAAEVGRLDALLHLADEVPANIFHYCFDGVFRELGEYGTSMVETAVCFMMYIGGLACAWEMIADIEGWETNPFLPLIDVLEHGHWPLGLIGKQFYVI</sequence>
<dbReference type="RefSeq" id="WP_111646600.1">
    <property type="nucleotide sequence ID" value="NZ_QLMH01000030.1"/>
</dbReference>
<organism evidence="1 2">
    <name type="scientific">Paranoxybacillus vitaminiphilus</name>
    <dbReference type="NCBI Taxonomy" id="581036"/>
    <lineage>
        <taxon>Bacteria</taxon>
        <taxon>Bacillati</taxon>
        <taxon>Bacillota</taxon>
        <taxon>Bacilli</taxon>
        <taxon>Bacillales</taxon>
        <taxon>Anoxybacillaceae</taxon>
        <taxon>Paranoxybacillus</taxon>
    </lineage>
</organism>
<dbReference type="AlphaFoldDB" id="A0A327XZQ4"/>
<comment type="caution">
    <text evidence="1">The sequence shown here is derived from an EMBL/GenBank/DDBJ whole genome shotgun (WGS) entry which is preliminary data.</text>
</comment>
<evidence type="ECO:0000313" key="2">
    <source>
        <dbReference type="Proteomes" id="UP000248555"/>
    </source>
</evidence>
<dbReference type="EMBL" id="QLMH01000030">
    <property type="protein sequence ID" value="RAK14260.1"/>
    <property type="molecule type" value="Genomic_DNA"/>
</dbReference>